<dbReference type="OrthoDB" id="2150604at2759"/>
<dbReference type="RefSeq" id="XP_033683553.1">
    <property type="nucleotide sequence ID" value="XM_033822269.1"/>
</dbReference>
<dbReference type="EMBL" id="ML987196">
    <property type="protein sequence ID" value="KAF2248549.1"/>
    <property type="molecule type" value="Genomic_DNA"/>
</dbReference>
<dbReference type="Gene3D" id="3.30.559.10">
    <property type="entry name" value="Chloramphenicol acetyltransferase-like domain"/>
    <property type="match status" value="1"/>
</dbReference>
<organism evidence="1 2">
    <name type="scientific">Trematosphaeria pertusa</name>
    <dbReference type="NCBI Taxonomy" id="390896"/>
    <lineage>
        <taxon>Eukaryota</taxon>
        <taxon>Fungi</taxon>
        <taxon>Dikarya</taxon>
        <taxon>Ascomycota</taxon>
        <taxon>Pezizomycotina</taxon>
        <taxon>Dothideomycetes</taxon>
        <taxon>Pleosporomycetidae</taxon>
        <taxon>Pleosporales</taxon>
        <taxon>Massarineae</taxon>
        <taxon>Trematosphaeriaceae</taxon>
        <taxon>Trematosphaeria</taxon>
    </lineage>
</organism>
<keyword evidence="2" id="KW-1185">Reference proteome</keyword>
<dbReference type="InterPro" id="IPR023213">
    <property type="entry name" value="CAT-like_dom_sf"/>
</dbReference>
<sequence>MPDPSTLEKLRPCGRLETFSTARHHLGFYRNVACTATYTNHSSTTTTATTAATTTIQDLIFRALRHLIATHAILSAIPLREEKSYPDVYFARLPSIDLRTCVEFISRKDEEEKEVSEGGEGERDEELDALLTEQHNRDFKQDEGTKPFWRLVILHSPEKNAGDFTASWVFHHALADGTSALVFHRHFLSALQQVAGSTSSSETTDADVNPIVPSPNTPLLPPLEALHPLPISALFLAKALLGSLFPSWFAPRAAKLWTGAPISNSASQTRACFQSVVLSAATTKALREASRCERTTVTAALQCIVASSLLCTLDAQQYESVKVDGPISLRRFLRWEGEGGLEEQFVNAMGQYGYVHSRSIPTPPSSALAGSTFSWASARAVRAAISRELDKNGRDSVVGLLRHVPDMHKFFLGKVGRERESSFELSNLGVYKADSGEGEREGEGWKIRRMVFSQCPNVAGAAFATSVVTGGDGCAVLGFSWCEGVVEGEVVERVMRRVEREVEGVLAAAEA</sequence>
<dbReference type="GeneID" id="54575599"/>
<protein>
    <recommendedName>
        <fullName evidence="3">Alcohol acetyltransferase</fullName>
    </recommendedName>
</protein>
<name>A0A6A6IEC7_9PLEO</name>
<evidence type="ECO:0008006" key="3">
    <source>
        <dbReference type="Google" id="ProtNLM"/>
    </source>
</evidence>
<dbReference type="PANTHER" id="PTHR28037:SF1">
    <property type="entry name" value="ALCOHOL O-ACETYLTRANSFERASE 1-RELATED"/>
    <property type="match status" value="1"/>
</dbReference>
<dbReference type="Proteomes" id="UP000800094">
    <property type="component" value="Unassembled WGS sequence"/>
</dbReference>
<dbReference type="InterPro" id="IPR010828">
    <property type="entry name" value="Atf2/Sli1-like"/>
</dbReference>
<evidence type="ECO:0000313" key="1">
    <source>
        <dbReference type="EMBL" id="KAF2248549.1"/>
    </source>
</evidence>
<dbReference type="SUPFAM" id="SSF52777">
    <property type="entry name" value="CoA-dependent acyltransferases"/>
    <property type="match status" value="1"/>
</dbReference>
<accession>A0A6A6IEC7</accession>
<dbReference type="PANTHER" id="PTHR28037">
    <property type="entry name" value="ALCOHOL O-ACETYLTRANSFERASE 1-RELATED"/>
    <property type="match status" value="1"/>
</dbReference>
<dbReference type="GO" id="GO:0008080">
    <property type="term" value="F:N-acetyltransferase activity"/>
    <property type="evidence" value="ECO:0007669"/>
    <property type="project" value="TreeGrafter"/>
</dbReference>
<proteinExistence type="predicted"/>
<evidence type="ECO:0000313" key="2">
    <source>
        <dbReference type="Proteomes" id="UP000800094"/>
    </source>
</evidence>
<dbReference type="InterPro" id="IPR052058">
    <property type="entry name" value="Alcohol_O-acetyltransferase"/>
</dbReference>
<dbReference type="AlphaFoldDB" id="A0A6A6IEC7"/>
<dbReference type="Pfam" id="PF07247">
    <property type="entry name" value="AATase"/>
    <property type="match status" value="1"/>
</dbReference>
<gene>
    <name evidence="1" type="ORF">BU26DRAFT_337680</name>
</gene>
<reference evidence="1" key="1">
    <citation type="journal article" date="2020" name="Stud. Mycol.">
        <title>101 Dothideomycetes genomes: a test case for predicting lifestyles and emergence of pathogens.</title>
        <authorList>
            <person name="Haridas S."/>
            <person name="Albert R."/>
            <person name="Binder M."/>
            <person name="Bloem J."/>
            <person name="Labutti K."/>
            <person name="Salamov A."/>
            <person name="Andreopoulos B."/>
            <person name="Baker S."/>
            <person name="Barry K."/>
            <person name="Bills G."/>
            <person name="Bluhm B."/>
            <person name="Cannon C."/>
            <person name="Castanera R."/>
            <person name="Culley D."/>
            <person name="Daum C."/>
            <person name="Ezra D."/>
            <person name="Gonzalez J."/>
            <person name="Henrissat B."/>
            <person name="Kuo A."/>
            <person name="Liang C."/>
            <person name="Lipzen A."/>
            <person name="Lutzoni F."/>
            <person name="Magnuson J."/>
            <person name="Mondo S."/>
            <person name="Nolan M."/>
            <person name="Ohm R."/>
            <person name="Pangilinan J."/>
            <person name="Park H.-J."/>
            <person name="Ramirez L."/>
            <person name="Alfaro M."/>
            <person name="Sun H."/>
            <person name="Tritt A."/>
            <person name="Yoshinaga Y."/>
            <person name="Zwiers L.-H."/>
            <person name="Turgeon B."/>
            <person name="Goodwin S."/>
            <person name="Spatafora J."/>
            <person name="Crous P."/>
            <person name="Grigoriev I."/>
        </authorList>
    </citation>
    <scope>NUCLEOTIDE SEQUENCE</scope>
    <source>
        <strain evidence="1">CBS 122368</strain>
    </source>
</reference>